<protein>
    <submittedName>
        <fullName evidence="1">Uncharacterized protein</fullName>
    </submittedName>
</protein>
<comment type="caution">
    <text evidence="1">The sequence shown here is derived from an EMBL/GenBank/DDBJ whole genome shotgun (WGS) entry which is preliminary data.</text>
</comment>
<keyword evidence="2" id="KW-1185">Reference proteome</keyword>
<dbReference type="Proteomes" id="UP000674217">
    <property type="component" value="Unassembled WGS sequence"/>
</dbReference>
<organism evidence="1 2">
    <name type="scientific">Flavobacterium flabelliforme</name>
    <dbReference type="NCBI Taxonomy" id="2816119"/>
    <lineage>
        <taxon>Bacteria</taxon>
        <taxon>Pseudomonadati</taxon>
        <taxon>Bacteroidota</taxon>
        <taxon>Flavobacteriia</taxon>
        <taxon>Flavobacteriales</taxon>
        <taxon>Flavobacteriaceae</taxon>
        <taxon>Flavobacterium</taxon>
    </lineage>
</organism>
<accession>A0ABS5CTW0</accession>
<sequence>MRNYFYSDEELSHLKYIRDNSPIRIWFEHIQYVFEYEKFNFTLEVELAEEVNLSDSIKNNI</sequence>
<dbReference type="RefSeq" id="WP_210646005.1">
    <property type="nucleotide sequence ID" value="NZ_JAGFBU010000003.1"/>
</dbReference>
<evidence type="ECO:0000313" key="2">
    <source>
        <dbReference type="Proteomes" id="UP000674217"/>
    </source>
</evidence>
<dbReference type="EMBL" id="JAGFBU010000003">
    <property type="protein sequence ID" value="MBP4142043.1"/>
    <property type="molecule type" value="Genomic_DNA"/>
</dbReference>
<proteinExistence type="predicted"/>
<evidence type="ECO:0000313" key="1">
    <source>
        <dbReference type="EMBL" id="MBP4142043.1"/>
    </source>
</evidence>
<reference evidence="1 2" key="1">
    <citation type="submission" date="2021-03" db="EMBL/GenBank/DDBJ databases">
        <title>Flavobacterium Flabelliformis Sp. Nov. And Flavobacterium Geliluteum Sp. Nov., Two Novel Multidrug Resistant Psychrophilic Species Isolated From Antarctica.</title>
        <authorList>
            <person name="Kralova S."/>
            <person name="Busse H.J."/>
            <person name="Bezdicek M."/>
            <person name="Nykrynova M."/>
            <person name="Kroupova E."/>
            <person name="Krsek D."/>
            <person name="Sedlacek I."/>
        </authorList>
    </citation>
    <scope>NUCLEOTIDE SEQUENCE [LARGE SCALE GENOMIC DNA]</scope>
    <source>
        <strain evidence="1 2">P4023</strain>
    </source>
</reference>
<name>A0ABS5CTW0_9FLAO</name>
<gene>
    <name evidence="1" type="ORF">J3S90_09530</name>
</gene>